<evidence type="ECO:0000313" key="2">
    <source>
        <dbReference type="Proteomes" id="UP000009168"/>
    </source>
</evidence>
<organism evidence="1 2">
    <name type="scientific">Tetrahymena thermophila (strain SB210)</name>
    <dbReference type="NCBI Taxonomy" id="312017"/>
    <lineage>
        <taxon>Eukaryota</taxon>
        <taxon>Sar</taxon>
        <taxon>Alveolata</taxon>
        <taxon>Ciliophora</taxon>
        <taxon>Intramacronucleata</taxon>
        <taxon>Oligohymenophorea</taxon>
        <taxon>Hymenostomatida</taxon>
        <taxon>Tetrahymenina</taxon>
        <taxon>Tetrahymenidae</taxon>
        <taxon>Tetrahymena</taxon>
    </lineage>
</organism>
<dbReference type="EMBL" id="GG662607">
    <property type="protein sequence ID" value="EAS00965.2"/>
    <property type="molecule type" value="Genomic_DNA"/>
</dbReference>
<sequence length="211" mass="24500">MGQKESIHHHILLYGQSGHGKTNFLYDNFLNGKWEEEQKKVESSLGYNFELITTLQDQNYGVWDISGHPEFIDMQDLFLKTIPFTGIMYIIRPKYHLGSLVEDKLKEIGQARQQIFYLTNHKNFTNKFILIVLNIEEEQLTASGDGDVSAETLELLIDEIKELIKYDQIQVQQKGIIIMDRGFSYTKLWEKVGSLIQGVKAIEKKKDQQKD</sequence>
<dbReference type="AlphaFoldDB" id="X1W3Q5"/>
<dbReference type="SUPFAM" id="SSF52540">
    <property type="entry name" value="P-loop containing nucleoside triphosphate hydrolases"/>
    <property type="match status" value="1"/>
</dbReference>
<dbReference type="GeneID" id="24442784"/>
<dbReference type="RefSeq" id="XP_001021210.2">
    <property type="nucleotide sequence ID" value="XM_001021210.3"/>
</dbReference>
<evidence type="ECO:0000313" key="1">
    <source>
        <dbReference type="EMBL" id="EAS00965.2"/>
    </source>
</evidence>
<name>X1W3Q5_TETTS</name>
<evidence type="ECO:0008006" key="3">
    <source>
        <dbReference type="Google" id="ProtNLM"/>
    </source>
</evidence>
<reference evidence="2" key="1">
    <citation type="journal article" date="2006" name="PLoS Biol.">
        <title>Macronuclear genome sequence of the ciliate Tetrahymena thermophila, a model eukaryote.</title>
        <authorList>
            <person name="Eisen J.A."/>
            <person name="Coyne R.S."/>
            <person name="Wu M."/>
            <person name="Wu D."/>
            <person name="Thiagarajan M."/>
            <person name="Wortman J.R."/>
            <person name="Badger J.H."/>
            <person name="Ren Q."/>
            <person name="Amedeo P."/>
            <person name="Jones K.M."/>
            <person name="Tallon L.J."/>
            <person name="Delcher A.L."/>
            <person name="Salzberg S.L."/>
            <person name="Silva J.C."/>
            <person name="Haas B.J."/>
            <person name="Majoros W.H."/>
            <person name="Farzad M."/>
            <person name="Carlton J.M."/>
            <person name="Smith R.K. Jr."/>
            <person name="Garg J."/>
            <person name="Pearlman R.E."/>
            <person name="Karrer K.M."/>
            <person name="Sun L."/>
            <person name="Manning G."/>
            <person name="Elde N.C."/>
            <person name="Turkewitz A.P."/>
            <person name="Asai D.J."/>
            <person name="Wilkes D.E."/>
            <person name="Wang Y."/>
            <person name="Cai H."/>
            <person name="Collins K."/>
            <person name="Stewart B.A."/>
            <person name="Lee S.R."/>
            <person name="Wilamowska K."/>
            <person name="Weinberg Z."/>
            <person name="Ruzzo W.L."/>
            <person name="Wloga D."/>
            <person name="Gaertig J."/>
            <person name="Frankel J."/>
            <person name="Tsao C.-C."/>
            <person name="Gorovsky M.A."/>
            <person name="Keeling P.J."/>
            <person name="Waller R.F."/>
            <person name="Patron N.J."/>
            <person name="Cherry J.M."/>
            <person name="Stover N.A."/>
            <person name="Krieger C.J."/>
            <person name="del Toro C."/>
            <person name="Ryder H.F."/>
            <person name="Williamson S.C."/>
            <person name="Barbeau R.A."/>
            <person name="Hamilton E.P."/>
            <person name="Orias E."/>
        </authorList>
    </citation>
    <scope>NUCLEOTIDE SEQUENCE [LARGE SCALE GENOMIC DNA]</scope>
    <source>
        <strain evidence="2">SB210</strain>
    </source>
</reference>
<keyword evidence="2" id="KW-1185">Reference proteome</keyword>
<gene>
    <name evidence="1" type="ORF">TTHERM_00924290</name>
</gene>
<dbReference type="InParanoid" id="X1W3Q5"/>
<dbReference type="Proteomes" id="UP000009168">
    <property type="component" value="Unassembled WGS sequence"/>
</dbReference>
<proteinExistence type="predicted"/>
<dbReference type="Gene3D" id="3.40.50.300">
    <property type="entry name" value="P-loop containing nucleotide triphosphate hydrolases"/>
    <property type="match status" value="1"/>
</dbReference>
<dbReference type="InterPro" id="IPR027417">
    <property type="entry name" value="P-loop_NTPase"/>
</dbReference>
<dbReference type="KEGG" id="tet:TTHERM_00924290"/>
<dbReference type="STRING" id="312017.X1W3Q5"/>
<protein>
    <recommendedName>
        <fullName evidence="3">G domain-containing protein</fullName>
    </recommendedName>
</protein>
<accession>X1W3Q5</accession>